<sequence>MEIWPLKVGIGGSNHKPTQARRSGDDTHYAIERRKGGIAFIFFPGRVGAEVLSSQR</sequence>
<dbReference type="EnsemblPlants" id="MELO3C019376.2.1">
    <property type="protein sequence ID" value="MELO3C019376.2.1"/>
    <property type="gene ID" value="MELO3C019376.2"/>
</dbReference>
<protein>
    <submittedName>
        <fullName evidence="1">Uncharacterized protein</fullName>
    </submittedName>
</protein>
<proteinExistence type="predicted"/>
<dbReference type="Gramene" id="MELO3C019376.2.1">
    <property type="protein sequence ID" value="MELO3C019376.2.1"/>
    <property type="gene ID" value="MELO3C019376.2"/>
</dbReference>
<name>A0A9I9DJQ7_CUCME</name>
<accession>A0A9I9DJQ7</accession>
<reference evidence="1" key="1">
    <citation type="submission" date="2023-03" db="UniProtKB">
        <authorList>
            <consortium name="EnsemblPlants"/>
        </authorList>
    </citation>
    <scope>IDENTIFICATION</scope>
</reference>
<dbReference type="AlphaFoldDB" id="A0A9I9DJQ7"/>
<evidence type="ECO:0000313" key="1">
    <source>
        <dbReference type="EnsemblPlants" id="MELO3C019376.2.1"/>
    </source>
</evidence>
<organism evidence="1">
    <name type="scientific">Cucumis melo</name>
    <name type="common">Muskmelon</name>
    <dbReference type="NCBI Taxonomy" id="3656"/>
    <lineage>
        <taxon>Eukaryota</taxon>
        <taxon>Viridiplantae</taxon>
        <taxon>Streptophyta</taxon>
        <taxon>Embryophyta</taxon>
        <taxon>Tracheophyta</taxon>
        <taxon>Spermatophyta</taxon>
        <taxon>Magnoliopsida</taxon>
        <taxon>eudicotyledons</taxon>
        <taxon>Gunneridae</taxon>
        <taxon>Pentapetalae</taxon>
        <taxon>rosids</taxon>
        <taxon>fabids</taxon>
        <taxon>Cucurbitales</taxon>
        <taxon>Cucurbitaceae</taxon>
        <taxon>Benincaseae</taxon>
        <taxon>Cucumis</taxon>
    </lineage>
</organism>